<keyword evidence="4" id="KW-1003">Cell membrane</keyword>
<feature type="region of interest" description="Disordered" evidence="15">
    <location>
        <begin position="135"/>
        <end position="164"/>
    </location>
</feature>
<feature type="transmembrane region" description="Helical" evidence="16">
    <location>
        <begin position="76"/>
        <end position="97"/>
    </location>
</feature>
<evidence type="ECO:0000256" key="6">
    <source>
        <dbReference type="ARBA" id="ARBA00022989"/>
    </source>
</evidence>
<evidence type="ECO:0000256" key="14">
    <source>
        <dbReference type="ARBA" id="ARBA00050017"/>
    </source>
</evidence>
<evidence type="ECO:0000256" key="7">
    <source>
        <dbReference type="ARBA" id="ARBA00023136"/>
    </source>
</evidence>
<evidence type="ECO:0000256" key="10">
    <source>
        <dbReference type="ARBA" id="ARBA00031067"/>
    </source>
</evidence>
<dbReference type="InterPro" id="IPR007732">
    <property type="entry name" value="Cyt_b558_asu"/>
</dbReference>
<evidence type="ECO:0000256" key="1">
    <source>
        <dbReference type="ARBA" id="ARBA00004236"/>
    </source>
</evidence>
<reference evidence="18 19" key="1">
    <citation type="submission" date="2025-05" db="UniProtKB">
        <authorList>
            <consortium name="RefSeq"/>
        </authorList>
    </citation>
    <scope>IDENTIFICATION</scope>
</reference>
<name>A0ABM1E0F4_PRICU</name>
<keyword evidence="6 16" id="KW-1133">Transmembrane helix</keyword>
<organism evidence="17 20">
    <name type="scientific">Priapulus caudatus</name>
    <name type="common">Priapulid worm</name>
    <dbReference type="NCBI Taxonomy" id="37621"/>
    <lineage>
        <taxon>Eukaryota</taxon>
        <taxon>Metazoa</taxon>
        <taxon>Ecdysozoa</taxon>
        <taxon>Scalidophora</taxon>
        <taxon>Priapulida</taxon>
        <taxon>Priapulimorpha</taxon>
        <taxon>Priapulimorphida</taxon>
        <taxon>Priapulidae</taxon>
        <taxon>Priapulus</taxon>
    </lineage>
</organism>
<dbReference type="RefSeq" id="XP_014665672.1">
    <property type="nucleotide sequence ID" value="XM_014810186.1"/>
</dbReference>
<evidence type="ECO:0000256" key="4">
    <source>
        <dbReference type="ARBA" id="ARBA00022475"/>
    </source>
</evidence>
<evidence type="ECO:0000256" key="11">
    <source>
        <dbReference type="ARBA" id="ARBA00031995"/>
    </source>
</evidence>
<evidence type="ECO:0000313" key="20">
    <source>
        <dbReference type="RefSeq" id="XP_014665675.1"/>
    </source>
</evidence>
<evidence type="ECO:0000256" key="16">
    <source>
        <dbReference type="SAM" id="Phobius"/>
    </source>
</evidence>
<sequence>MRQIEWSMWANEQALTSALLTFIGGVMGITQVFKNWGFGLYGIIISILVGLFEYPRGKRMKGTTNERMYQRFITVALSKLGFFSQNYFIRFILYILIGVPCCFQLPIVLGGICFFCTSIIYFVAAMKGESWKPAGLEKPDRQGSQVVAGVVSNPPPVPPPRLPEDVAQSVLQRQMSGRRI</sequence>
<comment type="similarity">
    <text evidence="2">Belongs to the p22phox family.</text>
</comment>
<evidence type="ECO:0000256" key="3">
    <source>
        <dbReference type="ARBA" id="ARBA00017733"/>
    </source>
</evidence>
<gene>
    <name evidence="18 19 20" type="primary">LOC106807737</name>
</gene>
<evidence type="ECO:0000256" key="13">
    <source>
        <dbReference type="ARBA" id="ARBA00033347"/>
    </source>
</evidence>
<dbReference type="RefSeq" id="XP_014665675.1">
    <property type="nucleotide sequence ID" value="XM_014810189.1"/>
</dbReference>
<dbReference type="GeneID" id="106807737"/>
<dbReference type="Pfam" id="PF05038">
    <property type="entry name" value="Cytochrom_B558a"/>
    <property type="match status" value="1"/>
</dbReference>
<dbReference type="PANTHER" id="PTHR15168">
    <property type="entry name" value="CYTOCHROME B-245 LIGHT CHAIN"/>
    <property type="match status" value="1"/>
</dbReference>
<keyword evidence="7 16" id="KW-0472">Membrane</keyword>
<feature type="transmembrane region" description="Helical" evidence="16">
    <location>
        <begin position="103"/>
        <end position="124"/>
    </location>
</feature>
<dbReference type="Proteomes" id="UP000695022">
    <property type="component" value="Unplaced"/>
</dbReference>
<evidence type="ECO:0000256" key="2">
    <source>
        <dbReference type="ARBA" id="ARBA00010590"/>
    </source>
</evidence>
<keyword evidence="17" id="KW-1185">Reference proteome</keyword>
<dbReference type="PANTHER" id="PTHR15168:SF0">
    <property type="entry name" value="CYTOCHROME B-245 LIGHT CHAIN"/>
    <property type="match status" value="1"/>
</dbReference>
<evidence type="ECO:0000256" key="9">
    <source>
        <dbReference type="ARBA" id="ARBA00030298"/>
    </source>
</evidence>
<evidence type="ECO:0000313" key="19">
    <source>
        <dbReference type="RefSeq" id="XP_014665673.1"/>
    </source>
</evidence>
<feature type="transmembrane region" description="Helical" evidence="16">
    <location>
        <begin position="38"/>
        <end position="55"/>
    </location>
</feature>
<dbReference type="RefSeq" id="XP_014665673.1">
    <property type="nucleotide sequence ID" value="XM_014810187.1"/>
</dbReference>
<protein>
    <recommendedName>
        <fullName evidence="3">Cytochrome b-245 light chain</fullName>
    </recommendedName>
    <alternativeName>
        <fullName evidence="11">Cytochrome b(558) alpha chain</fullName>
    </alternativeName>
    <alternativeName>
        <fullName evidence="10">Cytochrome b558 subunit alpha</fullName>
    </alternativeName>
    <alternativeName>
        <fullName evidence="13">Neutrophil cytochrome b 22 kDa polypeptide</fullName>
    </alternativeName>
    <alternativeName>
        <fullName evidence="12">Superoxide-generating NADPH oxidase light chain subunit</fullName>
    </alternativeName>
    <alternativeName>
        <fullName evidence="8">p22 phagocyte B-cytochrome</fullName>
    </alternativeName>
    <alternativeName>
        <fullName evidence="9">p22-phox</fullName>
    </alternativeName>
</protein>
<evidence type="ECO:0000256" key="8">
    <source>
        <dbReference type="ARBA" id="ARBA00030106"/>
    </source>
</evidence>
<comment type="subunit">
    <text evidence="14">Component of the phagocyte NADPH oxidase core complex/cytochrome b558 complex, composed of CYBB (heavy chain (beta)) and CYBA (light chain (alpha)). Component of the phagocyte NADPH oxidase complex composed of an obligatory core heterodimer formed by the membrane proteins CYBA and CYBB and the cytosolic regulatory subunits NCF1/p47-phox, NCF2/p67-phox, NCF4/p40-phox and the small GTPase RAC1 or RAC2. Interacts with NCF1 (via SH3 domain). Interacts with SH3PXD2A. Interacts with DUOX1, DUOX2 and TPO. Interacts with NOX4; this interaction mediates superoxide generation. Interacts with calprotectin (S100A8/9). Interacts with GBP7. Interacts with NOXO1. Forms a heterodimer with NOX3 and is essential for activity and cell membrane localization of NOX3. Interacts with NOX1.</text>
</comment>
<evidence type="ECO:0000256" key="12">
    <source>
        <dbReference type="ARBA" id="ARBA00032067"/>
    </source>
</evidence>
<comment type="subcellular location">
    <subcellularLocation>
        <location evidence="1">Cell membrane</location>
    </subcellularLocation>
</comment>
<accession>A0ABM1E0F4</accession>
<proteinExistence type="inferred from homology"/>
<keyword evidence="5 16" id="KW-0812">Transmembrane</keyword>
<evidence type="ECO:0000313" key="18">
    <source>
        <dbReference type="RefSeq" id="XP_014665672.1"/>
    </source>
</evidence>
<evidence type="ECO:0000256" key="5">
    <source>
        <dbReference type="ARBA" id="ARBA00022692"/>
    </source>
</evidence>
<evidence type="ECO:0000313" key="17">
    <source>
        <dbReference type="Proteomes" id="UP000695022"/>
    </source>
</evidence>
<evidence type="ECO:0000256" key="15">
    <source>
        <dbReference type="SAM" id="MobiDB-lite"/>
    </source>
</evidence>